<evidence type="ECO:0000259" key="3">
    <source>
        <dbReference type="Pfam" id="PF01466"/>
    </source>
</evidence>
<comment type="similarity">
    <text evidence="1">Belongs to the SKP1 family.</text>
</comment>
<dbReference type="Pfam" id="PF01466">
    <property type="entry name" value="Skp1"/>
    <property type="match status" value="1"/>
</dbReference>
<accession>A0AAF3JAY7</accession>
<name>A0AAF3JAY7_9BILA</name>
<dbReference type="Gene3D" id="3.30.710.10">
    <property type="entry name" value="Potassium Channel Kv1.1, Chain A"/>
    <property type="match status" value="1"/>
</dbReference>
<dbReference type="Proteomes" id="UP000887575">
    <property type="component" value="Unassembled WGS sequence"/>
</dbReference>
<dbReference type="AlphaFoldDB" id="A0AAF3JAY7"/>
<keyword evidence="2" id="KW-0833">Ubl conjugation pathway</keyword>
<evidence type="ECO:0000256" key="2">
    <source>
        <dbReference type="ARBA" id="ARBA00022786"/>
    </source>
</evidence>
<sequence length="218" mass="24757">MCVIYIFLGLCNGSSGIFSKQCFAQNSAKMTDSAVIYKVKTIDGEVLEISKRAADRSATLIEMLRNCPVDDVENMDPIVLDRAKGTIVKMIIQWCEDHKYRPILKDDKVEHCEEIKNQEKELLKDLDGDGLYDLFEAANWLDVRCLRQKIAKILAAMISGKKHTEIRTIWQLENDFTAEEEAQFSTEDAWNVLVEEMTKREAEKVTENVATPSASTSN</sequence>
<dbReference type="PANTHER" id="PTHR11165">
    <property type="entry name" value="SKP1"/>
    <property type="match status" value="1"/>
</dbReference>
<organism evidence="5 6">
    <name type="scientific">Mesorhabditis belari</name>
    <dbReference type="NCBI Taxonomy" id="2138241"/>
    <lineage>
        <taxon>Eukaryota</taxon>
        <taxon>Metazoa</taxon>
        <taxon>Ecdysozoa</taxon>
        <taxon>Nematoda</taxon>
        <taxon>Chromadorea</taxon>
        <taxon>Rhabditida</taxon>
        <taxon>Rhabditina</taxon>
        <taxon>Rhabditomorpha</taxon>
        <taxon>Rhabditoidea</taxon>
        <taxon>Rhabditidae</taxon>
        <taxon>Mesorhabditinae</taxon>
        <taxon>Mesorhabditis</taxon>
    </lineage>
</organism>
<dbReference type="SUPFAM" id="SSF54695">
    <property type="entry name" value="POZ domain"/>
    <property type="match status" value="1"/>
</dbReference>
<proteinExistence type="inferred from homology"/>
<dbReference type="SUPFAM" id="SSF81382">
    <property type="entry name" value="Skp1 dimerisation domain-like"/>
    <property type="match status" value="1"/>
</dbReference>
<dbReference type="InterPro" id="IPR001232">
    <property type="entry name" value="SKP1-like"/>
</dbReference>
<dbReference type="InterPro" id="IPR016073">
    <property type="entry name" value="Skp1_comp_POZ"/>
</dbReference>
<dbReference type="GO" id="GO:0006511">
    <property type="term" value="P:ubiquitin-dependent protein catabolic process"/>
    <property type="evidence" value="ECO:0007669"/>
    <property type="project" value="InterPro"/>
</dbReference>
<dbReference type="InterPro" id="IPR011333">
    <property type="entry name" value="SKP1/BTB/POZ_sf"/>
</dbReference>
<dbReference type="InterPro" id="IPR036296">
    <property type="entry name" value="SKP1-like_dim_sf"/>
</dbReference>
<evidence type="ECO:0008006" key="7">
    <source>
        <dbReference type="Google" id="ProtNLM"/>
    </source>
</evidence>
<dbReference type="InterPro" id="IPR016072">
    <property type="entry name" value="Skp1_comp_dimer"/>
</dbReference>
<dbReference type="WBParaSite" id="MBELARI_LOCUS7365">
    <property type="protein sequence ID" value="MBELARI_LOCUS7365"/>
    <property type="gene ID" value="MBELARI_LOCUS7365"/>
</dbReference>
<evidence type="ECO:0000313" key="5">
    <source>
        <dbReference type="Proteomes" id="UP000887575"/>
    </source>
</evidence>
<feature type="domain" description="SKP1 component dimerisation" evidence="3">
    <location>
        <begin position="150"/>
        <end position="190"/>
    </location>
</feature>
<keyword evidence="5" id="KW-1185">Reference proteome</keyword>
<evidence type="ECO:0000259" key="4">
    <source>
        <dbReference type="Pfam" id="PF03931"/>
    </source>
</evidence>
<dbReference type="SMART" id="SM00512">
    <property type="entry name" value="Skp1"/>
    <property type="match status" value="1"/>
</dbReference>
<protein>
    <recommendedName>
        <fullName evidence="7">Skp1-related protein</fullName>
    </recommendedName>
</protein>
<dbReference type="InterPro" id="IPR016897">
    <property type="entry name" value="SKP1"/>
</dbReference>
<evidence type="ECO:0000256" key="1">
    <source>
        <dbReference type="ARBA" id="ARBA00009993"/>
    </source>
</evidence>
<reference evidence="6" key="1">
    <citation type="submission" date="2024-02" db="UniProtKB">
        <authorList>
            <consortium name="WormBaseParasite"/>
        </authorList>
    </citation>
    <scope>IDENTIFICATION</scope>
</reference>
<feature type="domain" description="SKP1 component POZ" evidence="4">
    <location>
        <begin position="38"/>
        <end position="99"/>
    </location>
</feature>
<dbReference type="Pfam" id="PF03931">
    <property type="entry name" value="Skp1_POZ"/>
    <property type="match status" value="1"/>
</dbReference>
<evidence type="ECO:0000313" key="6">
    <source>
        <dbReference type="WBParaSite" id="MBELARI_LOCUS7365"/>
    </source>
</evidence>